<keyword evidence="3" id="KW-1185">Reference proteome</keyword>
<evidence type="ECO:0000313" key="3">
    <source>
        <dbReference type="Proteomes" id="UP000467840"/>
    </source>
</evidence>
<dbReference type="Pfam" id="PF13962">
    <property type="entry name" value="PGG"/>
    <property type="match status" value="1"/>
</dbReference>
<dbReference type="Proteomes" id="UP000467840">
    <property type="component" value="Chromosome 7"/>
</dbReference>
<feature type="domain" description="PGG" evidence="1">
    <location>
        <begin position="92"/>
        <end position="125"/>
    </location>
</feature>
<reference evidence="2 3" key="1">
    <citation type="journal article" date="2020" name="Mol. Plant">
        <title>The Chromosome-Based Rubber Tree Genome Provides New Insights into Spurge Genome Evolution and Rubber Biosynthesis.</title>
        <authorList>
            <person name="Liu J."/>
            <person name="Shi C."/>
            <person name="Shi C.C."/>
            <person name="Li W."/>
            <person name="Zhang Q.J."/>
            <person name="Zhang Y."/>
            <person name="Li K."/>
            <person name="Lu H.F."/>
            <person name="Shi C."/>
            <person name="Zhu S.T."/>
            <person name="Xiao Z.Y."/>
            <person name="Nan H."/>
            <person name="Yue Y."/>
            <person name="Zhu X.G."/>
            <person name="Wu Y."/>
            <person name="Hong X.N."/>
            <person name="Fan G.Y."/>
            <person name="Tong Y."/>
            <person name="Zhang D."/>
            <person name="Mao C.L."/>
            <person name="Liu Y.L."/>
            <person name="Hao S.J."/>
            <person name="Liu W.Q."/>
            <person name="Lv M.Q."/>
            <person name="Zhang H.B."/>
            <person name="Liu Y."/>
            <person name="Hu-Tang G.R."/>
            <person name="Wang J.P."/>
            <person name="Wang J.H."/>
            <person name="Sun Y.H."/>
            <person name="Ni S.B."/>
            <person name="Chen W.B."/>
            <person name="Zhang X.C."/>
            <person name="Jiao Y.N."/>
            <person name="Eichler E.E."/>
            <person name="Li G.H."/>
            <person name="Liu X."/>
            <person name="Gao L.Z."/>
        </authorList>
    </citation>
    <scope>NUCLEOTIDE SEQUENCE [LARGE SCALE GENOMIC DNA]</scope>
    <source>
        <strain evidence="3">cv. GT1</strain>
        <tissue evidence="2">Leaf</tissue>
    </source>
</reference>
<sequence>MLIKILSMSKEGEAINQLMKTHICPNIKNSDGLTVMDILGNQTLLSDRDKMKIQHLSRRKLHLPTARKNLGSPTSCRELFGIQFSRVTKISSEKRNALLVVDPLIATVTYQAALSPPGGVWKRTADINSPIRTNVHIDNTSEANPSSRYVGTVIMSTATFRCSGL</sequence>
<protein>
    <recommendedName>
        <fullName evidence="1">PGG domain-containing protein</fullName>
    </recommendedName>
</protein>
<organism evidence="2 3">
    <name type="scientific">Hevea brasiliensis</name>
    <name type="common">Para rubber tree</name>
    <name type="synonym">Siphonia brasiliensis</name>
    <dbReference type="NCBI Taxonomy" id="3981"/>
    <lineage>
        <taxon>Eukaryota</taxon>
        <taxon>Viridiplantae</taxon>
        <taxon>Streptophyta</taxon>
        <taxon>Embryophyta</taxon>
        <taxon>Tracheophyta</taxon>
        <taxon>Spermatophyta</taxon>
        <taxon>Magnoliopsida</taxon>
        <taxon>eudicotyledons</taxon>
        <taxon>Gunneridae</taxon>
        <taxon>Pentapetalae</taxon>
        <taxon>rosids</taxon>
        <taxon>fabids</taxon>
        <taxon>Malpighiales</taxon>
        <taxon>Euphorbiaceae</taxon>
        <taxon>Crotonoideae</taxon>
        <taxon>Micrandreae</taxon>
        <taxon>Hevea</taxon>
    </lineage>
</organism>
<evidence type="ECO:0000313" key="2">
    <source>
        <dbReference type="EMBL" id="KAF2295970.1"/>
    </source>
</evidence>
<dbReference type="EMBL" id="JAAGAX010000013">
    <property type="protein sequence ID" value="KAF2295970.1"/>
    <property type="molecule type" value="Genomic_DNA"/>
</dbReference>
<evidence type="ECO:0000259" key="1">
    <source>
        <dbReference type="Pfam" id="PF13962"/>
    </source>
</evidence>
<dbReference type="InterPro" id="IPR026961">
    <property type="entry name" value="PGG_dom"/>
</dbReference>
<gene>
    <name evidence="2" type="ORF">GH714_035454</name>
</gene>
<comment type="caution">
    <text evidence="2">The sequence shown here is derived from an EMBL/GenBank/DDBJ whole genome shotgun (WGS) entry which is preliminary data.</text>
</comment>
<dbReference type="PANTHER" id="PTHR24128">
    <property type="entry name" value="HOMEOBOX PROTEIN WARIAI"/>
    <property type="match status" value="1"/>
</dbReference>
<accession>A0A6A6L3M3</accession>
<dbReference type="AlphaFoldDB" id="A0A6A6L3M3"/>
<dbReference type="PANTHER" id="PTHR24128:SF24">
    <property type="entry name" value="ANKYRIN REPEAT PROTEIN"/>
    <property type="match status" value="1"/>
</dbReference>
<name>A0A6A6L3M3_HEVBR</name>
<proteinExistence type="predicted"/>